<feature type="compositionally biased region" description="Basic and acidic residues" evidence="5">
    <location>
        <begin position="52"/>
        <end position="71"/>
    </location>
</feature>
<dbReference type="RefSeq" id="XP_018332290.1">
    <property type="nucleotide sequence ID" value="XM_018476788.2"/>
</dbReference>
<accession>A0A1W4XHM5</accession>
<organism evidence="7 10">
    <name type="scientific">Agrilus planipennis</name>
    <name type="common">Emerald ash borer</name>
    <name type="synonym">Agrilus marcopoli</name>
    <dbReference type="NCBI Taxonomy" id="224129"/>
    <lineage>
        <taxon>Eukaryota</taxon>
        <taxon>Metazoa</taxon>
        <taxon>Ecdysozoa</taxon>
        <taxon>Arthropoda</taxon>
        <taxon>Hexapoda</taxon>
        <taxon>Insecta</taxon>
        <taxon>Pterygota</taxon>
        <taxon>Neoptera</taxon>
        <taxon>Endopterygota</taxon>
        <taxon>Coleoptera</taxon>
        <taxon>Polyphaga</taxon>
        <taxon>Elateriformia</taxon>
        <taxon>Buprestoidea</taxon>
        <taxon>Buprestidae</taxon>
        <taxon>Agrilinae</taxon>
        <taxon>Agrilus</taxon>
    </lineage>
</organism>
<dbReference type="AlphaFoldDB" id="A0A1W4XHM5"/>
<comment type="subcellular location">
    <subcellularLocation>
        <location evidence="1">Midbody</location>
    </subcellularLocation>
</comment>
<evidence type="ECO:0000313" key="7">
    <source>
        <dbReference type="Proteomes" id="UP000192223"/>
    </source>
</evidence>
<feature type="DNA-binding region" description="HMG box" evidence="4">
    <location>
        <begin position="159"/>
        <end position="208"/>
    </location>
</feature>
<evidence type="ECO:0000256" key="4">
    <source>
        <dbReference type="PROSITE-ProRule" id="PRU00267"/>
    </source>
</evidence>
<dbReference type="PANTHER" id="PTHR21680">
    <property type="entry name" value="COILED-COIL DOMAIN-CONTAINING PROTEIN 124"/>
    <property type="match status" value="1"/>
</dbReference>
<dbReference type="GO" id="GO:0003713">
    <property type="term" value="F:transcription coactivator activity"/>
    <property type="evidence" value="ECO:0007669"/>
    <property type="project" value="TreeGrafter"/>
</dbReference>
<name>A0A1W4XHM5_AGRPL</name>
<keyword evidence="3" id="KW-0175">Coiled coil</keyword>
<feature type="region of interest" description="Disordered" evidence="5">
    <location>
        <begin position="97"/>
        <end position="118"/>
    </location>
</feature>
<dbReference type="STRING" id="224129.A0A1W4XHM5"/>
<dbReference type="GO" id="GO:0005634">
    <property type="term" value="C:nucleus"/>
    <property type="evidence" value="ECO:0007669"/>
    <property type="project" value="UniProtKB-UniRule"/>
</dbReference>
<keyword evidence="4" id="KW-0238">DNA-binding</keyword>
<feature type="region of interest" description="Disordered" evidence="5">
    <location>
        <begin position="1"/>
        <end position="71"/>
    </location>
</feature>
<feature type="compositionally biased region" description="Polar residues" evidence="5">
    <location>
        <begin position="97"/>
        <end position="107"/>
    </location>
</feature>
<evidence type="ECO:0000256" key="5">
    <source>
        <dbReference type="SAM" id="MobiDB-lite"/>
    </source>
</evidence>
<evidence type="ECO:0000256" key="1">
    <source>
        <dbReference type="ARBA" id="ARBA00004214"/>
    </source>
</evidence>
<feature type="compositionally biased region" description="Basic and acidic residues" evidence="5">
    <location>
        <begin position="109"/>
        <end position="118"/>
    </location>
</feature>
<dbReference type="InterPro" id="IPR054414">
    <property type="entry name" value="Ccdc124/Oxs1_C"/>
</dbReference>
<dbReference type="RefSeq" id="XP_018332291.1">
    <property type="nucleotide sequence ID" value="XM_018476789.2"/>
</dbReference>
<evidence type="ECO:0000313" key="9">
    <source>
        <dbReference type="RefSeq" id="XP_018332291.1"/>
    </source>
</evidence>
<comment type="similarity">
    <text evidence="2">Belongs to the CCDC124 family.</text>
</comment>
<dbReference type="GO" id="GO:0030496">
    <property type="term" value="C:midbody"/>
    <property type="evidence" value="ECO:0007669"/>
    <property type="project" value="UniProtKB-SubCell"/>
</dbReference>
<proteinExistence type="inferred from homology"/>
<gene>
    <name evidence="8 9 10" type="primary">LOC108741833</name>
</gene>
<keyword evidence="4" id="KW-0539">Nucleus</keyword>
<dbReference type="PANTHER" id="PTHR21680:SF0">
    <property type="entry name" value="COILED-COIL DOMAIN-CONTAINING PROTEIN 124"/>
    <property type="match status" value="1"/>
</dbReference>
<dbReference type="InterPro" id="IPR010422">
    <property type="entry name" value="Ccdc124/Oxs1"/>
</dbReference>
<keyword evidence="7" id="KW-1185">Reference proteome</keyword>
<dbReference type="GO" id="GO:0006366">
    <property type="term" value="P:transcription by RNA polymerase II"/>
    <property type="evidence" value="ECO:0007669"/>
    <property type="project" value="TreeGrafter"/>
</dbReference>
<protein>
    <submittedName>
        <fullName evidence="8 9">Coiled-coil domain-containing protein 124</fullName>
    </submittedName>
</protein>
<dbReference type="RefSeq" id="XP_018332292.1">
    <property type="nucleotide sequence ID" value="XM_018476790.2"/>
</dbReference>
<dbReference type="GeneID" id="108741833"/>
<feature type="compositionally biased region" description="Basic and acidic residues" evidence="5">
    <location>
        <begin position="21"/>
        <end position="45"/>
    </location>
</feature>
<dbReference type="InterPro" id="IPR009071">
    <property type="entry name" value="HMG_box_dom"/>
</dbReference>
<dbReference type="Proteomes" id="UP000192223">
    <property type="component" value="Unplaced"/>
</dbReference>
<feature type="domain" description="HMG box" evidence="6">
    <location>
        <begin position="159"/>
        <end position="208"/>
    </location>
</feature>
<dbReference type="Pfam" id="PF06244">
    <property type="entry name" value="Ccdc124"/>
    <property type="match status" value="1"/>
</dbReference>
<dbReference type="OrthoDB" id="76412at2759"/>
<evidence type="ECO:0000256" key="3">
    <source>
        <dbReference type="ARBA" id="ARBA00023054"/>
    </source>
</evidence>
<dbReference type="GO" id="GO:0003677">
    <property type="term" value="F:DNA binding"/>
    <property type="evidence" value="ECO:0007669"/>
    <property type="project" value="UniProtKB-UniRule"/>
</dbReference>
<dbReference type="PROSITE" id="PS50118">
    <property type="entry name" value="HMG_BOX_2"/>
    <property type="match status" value="1"/>
</dbReference>
<evidence type="ECO:0000259" key="6">
    <source>
        <dbReference type="PROSITE" id="PS50118"/>
    </source>
</evidence>
<dbReference type="KEGG" id="apln:108741833"/>
<evidence type="ECO:0000313" key="8">
    <source>
        <dbReference type="RefSeq" id="XP_018332290.1"/>
    </source>
</evidence>
<evidence type="ECO:0000313" key="10">
    <source>
        <dbReference type="RefSeq" id="XP_018332292.1"/>
    </source>
</evidence>
<evidence type="ECO:0000256" key="2">
    <source>
        <dbReference type="ARBA" id="ARBA00008296"/>
    </source>
</evidence>
<sequence>MPKKFQGENSKASAARARKTASKEAETAKKQKDLEDAYWKEDDKHILRKQQRKEEQERRKQEQLEKKAEKKALLEKEQASLSKISAKVIPPSKITRAQISEKISQPQPLKKEKEKIDTHLDVPLEENINRLTIDGEEARTIDEAIKVLGGKDDADKHPEKRMKAAYNAFEERRLKELKDENPTLRLSQLKQLVFKEWQKSPENPLNKA</sequence>
<reference evidence="8 9" key="1">
    <citation type="submission" date="2025-04" db="UniProtKB">
        <authorList>
            <consortium name="RefSeq"/>
        </authorList>
    </citation>
    <scope>IDENTIFICATION</scope>
    <source>
        <tissue evidence="8 9">Entire body</tissue>
    </source>
</reference>